<sequence>MAKTLAQLEAEKKANSAAWHTASQADRDRLHAANQEIQKQIDSMSGSTSSFDDKSGTWTTAPNRRPSGGGSGGGGGIPSSGGLPSGFQGSAAGVQTSTSQQEQWRQEMNDNSAKWHTADDAAKKELEERNKYLAGLMGGSVNFDSGTGTWSGAAEQPKPQGPQTGGVNDYSDYIEAMNRAQREAALAALRAAYEKNVAGLDRTQAGIAPQYQSARNQAAGQSEQRKRAFAEYAAAQGLNSGAGGQAMLAMGNALQNSLSGIGQAEASTMADLELQRSQMETDYNNAIAQAEAQGNYELAQQLYQEKVRQDEALRQQMQWQAQMDLQRQQMQFQQGQADISNQQWNQQFQSGEGQWNRQWAYQQAQELARYGDFSGYKALGYSDEQIQGMKDAYEYRKQPAAAQAAGTGGGGSSGGTGGPEKPVLTYANMMNAVESGNITPAVRAAWQYYMGEPWQQEEKTAQGGTITDISQCGPAAQSILSSAARGNASAGSIAAKVDEALKTGAITDAEADFILRSIGY</sequence>
<feature type="compositionally biased region" description="Gly residues" evidence="1">
    <location>
        <begin position="67"/>
        <end position="79"/>
    </location>
</feature>
<feature type="region of interest" description="Disordered" evidence="1">
    <location>
        <begin position="147"/>
        <end position="169"/>
    </location>
</feature>
<dbReference type="AlphaFoldDB" id="A0A8J6J9J1"/>
<comment type="caution">
    <text evidence="2">The sequence shown here is derived from an EMBL/GenBank/DDBJ whole genome shotgun (WGS) entry which is preliminary data.</text>
</comment>
<feature type="compositionally biased region" description="Polar residues" evidence="1">
    <location>
        <begin position="93"/>
        <end position="103"/>
    </location>
</feature>
<feature type="compositionally biased region" description="Polar residues" evidence="1">
    <location>
        <begin position="35"/>
        <end position="62"/>
    </location>
</feature>
<feature type="region of interest" description="Disordered" evidence="1">
    <location>
        <begin position="1"/>
        <end position="115"/>
    </location>
</feature>
<name>A0A8J6J9J1_9FIRM</name>
<proteinExistence type="predicted"/>
<evidence type="ECO:0000313" key="3">
    <source>
        <dbReference type="Proteomes" id="UP000607645"/>
    </source>
</evidence>
<reference evidence="2" key="1">
    <citation type="submission" date="2020-08" db="EMBL/GenBank/DDBJ databases">
        <title>Genome public.</title>
        <authorList>
            <person name="Liu C."/>
            <person name="Sun Q."/>
        </authorList>
    </citation>
    <scope>NUCLEOTIDE SEQUENCE</scope>
    <source>
        <strain evidence="2">NSJ-52</strain>
    </source>
</reference>
<dbReference type="Proteomes" id="UP000607645">
    <property type="component" value="Unassembled WGS sequence"/>
</dbReference>
<evidence type="ECO:0000256" key="1">
    <source>
        <dbReference type="SAM" id="MobiDB-lite"/>
    </source>
</evidence>
<keyword evidence="3" id="KW-1185">Reference proteome</keyword>
<dbReference type="EMBL" id="JACOPQ010000002">
    <property type="protein sequence ID" value="MBC5736138.1"/>
    <property type="molecule type" value="Genomic_DNA"/>
</dbReference>
<organism evidence="2 3">
    <name type="scientific">Lawsonibacter faecis</name>
    <dbReference type="NCBI Taxonomy" id="2763052"/>
    <lineage>
        <taxon>Bacteria</taxon>
        <taxon>Bacillati</taxon>
        <taxon>Bacillota</taxon>
        <taxon>Clostridia</taxon>
        <taxon>Eubacteriales</taxon>
        <taxon>Oscillospiraceae</taxon>
        <taxon>Lawsonibacter</taxon>
    </lineage>
</organism>
<dbReference type="RefSeq" id="WP_186918522.1">
    <property type="nucleotide sequence ID" value="NZ_JACOPQ010000002.1"/>
</dbReference>
<accession>A0A8J6J9J1</accession>
<gene>
    <name evidence="2" type="ORF">H8S62_03825</name>
</gene>
<evidence type="ECO:0000313" key="2">
    <source>
        <dbReference type="EMBL" id="MBC5736138.1"/>
    </source>
</evidence>
<protein>
    <submittedName>
        <fullName evidence="2">Uncharacterized protein</fullName>
    </submittedName>
</protein>